<feature type="signal peptide" evidence="8">
    <location>
        <begin position="1"/>
        <end position="23"/>
    </location>
</feature>
<comment type="caution">
    <text evidence="9">The sequence shown here is derived from an EMBL/GenBank/DDBJ whole genome shotgun (WGS) entry which is preliminary data.</text>
</comment>
<dbReference type="CDD" id="cd07061">
    <property type="entry name" value="HP_HAP_like"/>
    <property type="match status" value="1"/>
</dbReference>
<dbReference type="Proteomes" id="UP000683360">
    <property type="component" value="Unassembled WGS sequence"/>
</dbReference>
<evidence type="ECO:0000256" key="7">
    <source>
        <dbReference type="ARBA" id="ARBA00023180"/>
    </source>
</evidence>
<dbReference type="GO" id="GO:0003993">
    <property type="term" value="F:acid phosphatase activity"/>
    <property type="evidence" value="ECO:0007669"/>
    <property type="project" value="UniProtKB-EC"/>
</dbReference>
<dbReference type="PROSITE" id="PS00616">
    <property type="entry name" value="HIS_ACID_PHOSPHAT_1"/>
    <property type="match status" value="1"/>
</dbReference>
<evidence type="ECO:0000256" key="3">
    <source>
        <dbReference type="ARBA" id="ARBA00012646"/>
    </source>
</evidence>
<comment type="catalytic activity">
    <reaction evidence="1">
        <text>a phosphate monoester + H2O = an alcohol + phosphate</text>
        <dbReference type="Rhea" id="RHEA:15017"/>
        <dbReference type="ChEBI" id="CHEBI:15377"/>
        <dbReference type="ChEBI" id="CHEBI:30879"/>
        <dbReference type="ChEBI" id="CHEBI:43474"/>
        <dbReference type="ChEBI" id="CHEBI:67140"/>
        <dbReference type="EC" id="3.1.3.2"/>
    </reaction>
</comment>
<dbReference type="Gene3D" id="3.40.50.1240">
    <property type="entry name" value="Phosphoglycerate mutase-like"/>
    <property type="match status" value="1"/>
</dbReference>
<evidence type="ECO:0000256" key="4">
    <source>
        <dbReference type="ARBA" id="ARBA00022729"/>
    </source>
</evidence>
<proteinExistence type="inferred from homology"/>
<dbReference type="Pfam" id="PF00328">
    <property type="entry name" value="His_Phos_2"/>
    <property type="match status" value="1"/>
</dbReference>
<evidence type="ECO:0000256" key="5">
    <source>
        <dbReference type="ARBA" id="ARBA00022801"/>
    </source>
</evidence>
<evidence type="ECO:0000256" key="1">
    <source>
        <dbReference type="ARBA" id="ARBA00000032"/>
    </source>
</evidence>
<accession>A0A8S3QCD9</accession>
<dbReference type="InterPro" id="IPR000560">
    <property type="entry name" value="His_Pase_clade-2"/>
</dbReference>
<gene>
    <name evidence="9" type="ORF">MEDL_8201</name>
</gene>
<dbReference type="OrthoDB" id="5821688at2759"/>
<keyword evidence="6" id="KW-1015">Disulfide bond</keyword>
<dbReference type="AlphaFoldDB" id="A0A8S3QCD9"/>
<dbReference type="InterPro" id="IPR050645">
    <property type="entry name" value="Histidine_acid_phosphatase"/>
</dbReference>
<dbReference type="InterPro" id="IPR029033">
    <property type="entry name" value="His_PPase_superfam"/>
</dbReference>
<protein>
    <recommendedName>
        <fullName evidence="3">acid phosphatase</fullName>
        <ecNumber evidence="3">3.1.3.2</ecNumber>
    </recommendedName>
</protein>
<evidence type="ECO:0000313" key="10">
    <source>
        <dbReference type="Proteomes" id="UP000683360"/>
    </source>
</evidence>
<keyword evidence="10" id="KW-1185">Reference proteome</keyword>
<comment type="similarity">
    <text evidence="2">Belongs to the histidine acid phosphatase family.</text>
</comment>
<evidence type="ECO:0000256" key="6">
    <source>
        <dbReference type="ARBA" id="ARBA00023157"/>
    </source>
</evidence>
<keyword evidence="7" id="KW-0325">Glycoprotein</keyword>
<dbReference type="EMBL" id="CAJPWZ010000459">
    <property type="protein sequence ID" value="CAG2193160.1"/>
    <property type="molecule type" value="Genomic_DNA"/>
</dbReference>
<keyword evidence="5 9" id="KW-0378">Hydrolase</keyword>
<dbReference type="SUPFAM" id="SSF53254">
    <property type="entry name" value="Phosphoglycerate mutase-like"/>
    <property type="match status" value="1"/>
</dbReference>
<keyword evidence="4 8" id="KW-0732">Signal</keyword>
<feature type="chain" id="PRO_5035799434" description="acid phosphatase" evidence="8">
    <location>
        <begin position="24"/>
        <end position="524"/>
    </location>
</feature>
<evidence type="ECO:0000256" key="8">
    <source>
        <dbReference type="SAM" id="SignalP"/>
    </source>
</evidence>
<dbReference type="EC" id="3.1.3.2" evidence="3"/>
<dbReference type="InterPro" id="IPR033379">
    <property type="entry name" value="Acid_Pase_AS"/>
</dbReference>
<dbReference type="PROSITE" id="PS00778">
    <property type="entry name" value="HIS_ACID_PHOSPHAT_2"/>
    <property type="match status" value="1"/>
</dbReference>
<dbReference type="PANTHER" id="PTHR11567">
    <property type="entry name" value="ACID PHOSPHATASE-RELATED"/>
    <property type="match status" value="1"/>
</dbReference>
<dbReference type="PANTHER" id="PTHR11567:SF211">
    <property type="entry name" value="PROSTATIC ACID PHOSPHATASE"/>
    <property type="match status" value="1"/>
</dbReference>
<name>A0A8S3QCD9_MYTED</name>
<sequence length="524" mass="59302">MKVQVNFKLLVLFFTGFTASTTADPTLRLINLVYRHGDRSPVVIYPTDKNKVDKWPQGLGWLTEKGMLMHYNFGQWLRKRYEGFLNSSYVHTEIEVASSNEDRCLMSAYCNLTGLYPPHRDQAWNPNLTNWQPVPVHTRPKKEDNVINMGENCPRYDQLYQETMKTKEIAQEEMRNKDFYKFVGQMSGMDHENISNIWQIADTLFCEKAHNLTVSPWANQQWKQENMTVYEKLRFLDSWQFRLLYSGLEKSRLMGGPILGEFVQQMVAASQNKTNTKMFMYSGHDTTVAALLSALNLFANGTSPPYAASVLVELHQNSAGKYYVNVLYKNTTDRAYLLTVPGCAEDCPLEDFQKITKPYIPVDWKKECGVKSDDNTVSFTTYQITIAVLAGGSFHNSVSLLNCRVENNANSSKPSGSKVSGFRPASFPGESRSSDFVIHGSSLGKYFRIDMGLVLPFNKEMTIKVHQLVSAVIFRSFVMSSVGGTHQSSRDESCVYFSHSFSGCDSGSVTYGCHGYLHRSVLSS</sequence>
<evidence type="ECO:0000256" key="2">
    <source>
        <dbReference type="ARBA" id="ARBA00005375"/>
    </source>
</evidence>
<reference evidence="9" key="1">
    <citation type="submission" date="2021-03" db="EMBL/GenBank/DDBJ databases">
        <authorList>
            <person name="Bekaert M."/>
        </authorList>
    </citation>
    <scope>NUCLEOTIDE SEQUENCE</scope>
</reference>
<evidence type="ECO:0000313" key="9">
    <source>
        <dbReference type="EMBL" id="CAG2193160.1"/>
    </source>
</evidence>
<organism evidence="9 10">
    <name type="scientific">Mytilus edulis</name>
    <name type="common">Blue mussel</name>
    <dbReference type="NCBI Taxonomy" id="6550"/>
    <lineage>
        <taxon>Eukaryota</taxon>
        <taxon>Metazoa</taxon>
        <taxon>Spiralia</taxon>
        <taxon>Lophotrochozoa</taxon>
        <taxon>Mollusca</taxon>
        <taxon>Bivalvia</taxon>
        <taxon>Autobranchia</taxon>
        <taxon>Pteriomorphia</taxon>
        <taxon>Mytilida</taxon>
        <taxon>Mytiloidea</taxon>
        <taxon>Mytilidae</taxon>
        <taxon>Mytilinae</taxon>
        <taxon>Mytilus</taxon>
    </lineage>
</organism>